<feature type="transmembrane region" description="Helical" evidence="1">
    <location>
        <begin position="45"/>
        <end position="68"/>
    </location>
</feature>
<evidence type="ECO:0000313" key="2">
    <source>
        <dbReference type="EMBL" id="SDS29047.1"/>
    </source>
</evidence>
<feature type="transmembrane region" description="Helical" evidence="1">
    <location>
        <begin position="273"/>
        <end position="294"/>
    </location>
</feature>
<dbReference type="PANTHER" id="PTHR23523">
    <property type="match status" value="1"/>
</dbReference>
<dbReference type="PANTHER" id="PTHR23523:SF2">
    <property type="entry name" value="2-NITROIMIDAZOLE TRANSPORTER"/>
    <property type="match status" value="1"/>
</dbReference>
<dbReference type="RefSeq" id="WP_040421296.1">
    <property type="nucleotide sequence ID" value="NZ_LT629765.1"/>
</dbReference>
<keyword evidence="1" id="KW-0472">Membrane</keyword>
<protein>
    <submittedName>
        <fullName evidence="2">MFS transporter, CP family, cyanate transporter</fullName>
    </submittedName>
</protein>
<evidence type="ECO:0000313" key="3">
    <source>
        <dbReference type="Proteomes" id="UP000182237"/>
    </source>
</evidence>
<feature type="transmembrane region" description="Helical" evidence="1">
    <location>
        <begin position="75"/>
        <end position="93"/>
    </location>
</feature>
<dbReference type="EMBL" id="LT629765">
    <property type="protein sequence ID" value="SDS29047.1"/>
    <property type="molecule type" value="Genomic_DNA"/>
</dbReference>
<dbReference type="InterPro" id="IPR052524">
    <property type="entry name" value="MFS_Cyanate_Porter"/>
</dbReference>
<dbReference type="OrthoDB" id="5317164at2"/>
<feature type="transmembrane region" description="Helical" evidence="1">
    <location>
        <begin position="333"/>
        <end position="356"/>
    </location>
</feature>
<feature type="transmembrane region" description="Helical" evidence="1">
    <location>
        <begin position="163"/>
        <end position="183"/>
    </location>
</feature>
<dbReference type="Proteomes" id="UP000182237">
    <property type="component" value="Chromosome I"/>
</dbReference>
<dbReference type="AlphaFoldDB" id="A0A1H1QZZ1"/>
<feature type="transmembrane region" description="Helical" evidence="1">
    <location>
        <begin position="99"/>
        <end position="121"/>
    </location>
</feature>
<keyword evidence="1" id="KW-1133">Transmembrane helix</keyword>
<dbReference type="InterPro" id="IPR036259">
    <property type="entry name" value="MFS_trans_sf"/>
</dbReference>
<feature type="transmembrane region" description="Helical" evidence="1">
    <location>
        <begin position="204"/>
        <end position="226"/>
    </location>
</feature>
<accession>A0A1H1QZZ1</accession>
<dbReference type="eggNOG" id="COG2807">
    <property type="taxonomic scope" value="Bacteria"/>
</dbReference>
<evidence type="ECO:0000256" key="1">
    <source>
        <dbReference type="SAM" id="Phobius"/>
    </source>
</evidence>
<feature type="transmembrane region" description="Helical" evidence="1">
    <location>
        <begin position="133"/>
        <end position="157"/>
    </location>
</feature>
<proteinExistence type="predicted"/>
<keyword evidence="1" id="KW-0812">Transmembrane</keyword>
<feature type="transmembrane region" description="Helical" evidence="1">
    <location>
        <begin position="362"/>
        <end position="382"/>
    </location>
</feature>
<feature type="transmembrane region" description="Helical" evidence="1">
    <location>
        <begin position="246"/>
        <end position="266"/>
    </location>
</feature>
<dbReference type="Gene3D" id="1.20.1250.20">
    <property type="entry name" value="MFS general substrate transporter like domains"/>
    <property type="match status" value="1"/>
</dbReference>
<dbReference type="STRING" id="1203190.GCA_000312345_01368"/>
<dbReference type="GO" id="GO:0022857">
    <property type="term" value="F:transmembrane transporter activity"/>
    <property type="evidence" value="ECO:0007669"/>
    <property type="project" value="InterPro"/>
</dbReference>
<reference evidence="2 3" key="1">
    <citation type="submission" date="2016-10" db="EMBL/GenBank/DDBJ databases">
        <authorList>
            <person name="de Groot N.N."/>
        </authorList>
    </citation>
    <scope>NUCLEOTIDE SEQUENCE [LARGE SCALE GENOMIC DNA]</scope>
    <source>
        <strain evidence="2 3">DSM 45434</strain>
    </source>
</reference>
<dbReference type="SUPFAM" id="SSF103473">
    <property type="entry name" value="MFS general substrate transporter"/>
    <property type="match status" value="1"/>
</dbReference>
<dbReference type="InterPro" id="IPR011701">
    <property type="entry name" value="MFS"/>
</dbReference>
<feature type="transmembrane region" description="Helical" evidence="1">
    <location>
        <begin position="300"/>
        <end position="321"/>
    </location>
</feature>
<sequence>MGGSEIVIKPLLAFVAVLTAALNLRAGMASVGAVLDEVIADYGAPASLGGVITALPGLMFCIVGLTAVPLARRVGLSPTLAGAAILSTLGLALRPFAPHISLFILSTVAVAGGIALANVLLPAWIKQYGGSHIVALTTVYSVSLSLSAAAGPLSALVTETWQAALALWAVSALVQALVWLVVWRTVGVDKPTGEEAESGGGAGIYRSPTAVALMLFFGLQSMTAYIQMGWLPTILGTSGVPADTGALGLSLIGLIGALGGLVLPTVISRARTLTPLVLLFGVLTAAGYTGVLIAPAAAPIVWSALLGFGGWCFPLAIALMPARTRTALGTARLAGFVQPIGYILAAIGPLLVGIGYDAAGSFTPILIALIVLALVMGGLGVIGARNVYIEDELAGRS</sequence>
<dbReference type="Pfam" id="PF07690">
    <property type="entry name" value="MFS_1"/>
    <property type="match status" value="1"/>
</dbReference>
<gene>
    <name evidence="2" type="ORF">SAMN04488539_1378</name>
</gene>
<name>A0A1H1QZZ1_9CORY</name>
<organism evidence="2 3">
    <name type="scientific">Corynebacterium timonense</name>
    <dbReference type="NCBI Taxonomy" id="441500"/>
    <lineage>
        <taxon>Bacteria</taxon>
        <taxon>Bacillati</taxon>
        <taxon>Actinomycetota</taxon>
        <taxon>Actinomycetes</taxon>
        <taxon>Mycobacteriales</taxon>
        <taxon>Corynebacteriaceae</taxon>
        <taxon>Corynebacterium</taxon>
    </lineage>
</organism>
<keyword evidence="3" id="KW-1185">Reference proteome</keyword>